<feature type="compositionally biased region" description="Polar residues" evidence="1">
    <location>
        <begin position="592"/>
        <end position="628"/>
    </location>
</feature>
<dbReference type="Proteomes" id="UP001600888">
    <property type="component" value="Unassembled WGS sequence"/>
</dbReference>
<feature type="compositionally biased region" description="Low complexity" evidence="1">
    <location>
        <begin position="685"/>
        <end position="694"/>
    </location>
</feature>
<keyword evidence="2" id="KW-0472">Membrane</keyword>
<feature type="compositionally biased region" description="Low complexity" evidence="1">
    <location>
        <begin position="415"/>
        <end position="427"/>
    </location>
</feature>
<evidence type="ECO:0000256" key="2">
    <source>
        <dbReference type="SAM" id="Phobius"/>
    </source>
</evidence>
<evidence type="ECO:0000256" key="1">
    <source>
        <dbReference type="SAM" id="MobiDB-lite"/>
    </source>
</evidence>
<feature type="region of interest" description="Disordered" evidence="1">
    <location>
        <begin position="415"/>
        <end position="455"/>
    </location>
</feature>
<feature type="region of interest" description="Disordered" evidence="1">
    <location>
        <begin position="581"/>
        <end position="630"/>
    </location>
</feature>
<feature type="compositionally biased region" description="Acidic residues" evidence="1">
    <location>
        <begin position="62"/>
        <end position="75"/>
    </location>
</feature>
<feature type="region of interest" description="Disordered" evidence="1">
    <location>
        <begin position="222"/>
        <end position="297"/>
    </location>
</feature>
<feature type="compositionally biased region" description="Basic and acidic residues" evidence="1">
    <location>
        <begin position="273"/>
        <end position="287"/>
    </location>
</feature>
<accession>A0ABR4EK34</accession>
<evidence type="ECO:0000313" key="3">
    <source>
        <dbReference type="EMBL" id="KAL2282809.1"/>
    </source>
</evidence>
<keyword evidence="2" id="KW-1133">Transmembrane helix</keyword>
<reference evidence="3 4" key="1">
    <citation type="submission" date="2024-03" db="EMBL/GenBank/DDBJ databases">
        <title>A high-quality draft genome sequence of Diaporthe vaccinii, a causative agent of upright dieback and viscid rot disease in cranberry plants.</title>
        <authorList>
            <person name="Sarrasin M."/>
            <person name="Lang B.F."/>
            <person name="Burger G."/>
        </authorList>
    </citation>
    <scope>NUCLEOTIDE SEQUENCE [LARGE SCALE GENOMIC DNA]</scope>
    <source>
        <strain evidence="3 4">IS7</strain>
    </source>
</reference>
<feature type="region of interest" description="Disordered" evidence="1">
    <location>
        <begin position="185"/>
        <end position="210"/>
    </location>
</feature>
<organism evidence="3 4">
    <name type="scientific">Diaporthe vaccinii</name>
    <dbReference type="NCBI Taxonomy" id="105482"/>
    <lineage>
        <taxon>Eukaryota</taxon>
        <taxon>Fungi</taxon>
        <taxon>Dikarya</taxon>
        <taxon>Ascomycota</taxon>
        <taxon>Pezizomycotina</taxon>
        <taxon>Sordariomycetes</taxon>
        <taxon>Sordariomycetidae</taxon>
        <taxon>Diaporthales</taxon>
        <taxon>Diaporthaceae</taxon>
        <taxon>Diaporthe</taxon>
        <taxon>Diaporthe eres species complex</taxon>
    </lineage>
</organism>
<name>A0ABR4EK34_9PEZI</name>
<sequence>MLKVDEMAPVMDIRQEEKEVRAGLRRRYLRQRLAPIDTLQRDPRRDLTVVTSGRNFRRQDVVEVEDEDDSDEEEAAPGNGRQGTKNRQSKDSDSDDDDDEHHNKQPVVTLALPPPPDTPSPTLQSFPPLQVAPSTSTTLIATASPTSPATPPTPTFPVLPPPPPAVITMPPTTVVMTSTIVATPKPSANAPVVNNPQVEPRPSTTTSTSISLMTTQPLSLVSSISVSSQPRKGVGNPETTSSPTSSPTSTETSTQTTPFAFEKSSPTPTVPLEDVKYGNDGDRDRDQGPPPRGLDPTAEHALISAGSIGGFIIVCFICWMVWRMAKKSKAKENGSYGNQPPPSNQLLAKIPYFGRGQRGWQEMDDGDMRSAPPHYEKTNSMGQISEIYSMYDPRSQTQSMVKQGPLVLPQLQTNFSPSSNFNNNPFSATSGSMQNPRSASSPLHMQTASQSQMSQQPLANIPPQLRPGFSPASNFNPFMGNPSADGSNSMSPNSTLQYGSLQTTGTMQSVGITQAMGTMQTVATTTTDRSRMQDPFFNQSELARQPSDAYDPNRRQVYRASELSSLSSGFGDEDIIVPPPAATRQPGAQGPSRLTYQQTPSVSRKNSVANISEAGNSNRDTVYTTTSEDMPPRFRTVSSWVNQQTGRVRRAEQRADEDIPPVPTMPAEERYTMMMDDEEPRRPDAAAAPVPDLPAEFKDTRP</sequence>
<feature type="region of interest" description="Disordered" evidence="1">
    <location>
        <begin position="644"/>
        <end position="702"/>
    </location>
</feature>
<protein>
    <submittedName>
        <fullName evidence="3">Uncharacterized protein</fullName>
    </submittedName>
</protein>
<gene>
    <name evidence="3" type="ORF">FJTKL_10418</name>
</gene>
<evidence type="ECO:0000313" key="4">
    <source>
        <dbReference type="Proteomes" id="UP001600888"/>
    </source>
</evidence>
<proteinExistence type="predicted"/>
<feature type="compositionally biased region" description="Basic and acidic residues" evidence="1">
    <location>
        <begin position="13"/>
        <end position="22"/>
    </location>
</feature>
<feature type="compositionally biased region" description="Low complexity" evidence="1">
    <location>
        <begin position="237"/>
        <end position="258"/>
    </location>
</feature>
<feature type="compositionally biased region" description="Polar residues" evidence="1">
    <location>
        <begin position="428"/>
        <end position="448"/>
    </location>
</feature>
<dbReference type="EMBL" id="JBAWTH010000047">
    <property type="protein sequence ID" value="KAL2282809.1"/>
    <property type="molecule type" value="Genomic_DNA"/>
</dbReference>
<comment type="caution">
    <text evidence="3">The sequence shown here is derived from an EMBL/GenBank/DDBJ whole genome shotgun (WGS) entry which is preliminary data.</text>
</comment>
<feature type="region of interest" description="Disordered" evidence="1">
    <location>
        <begin position="1"/>
        <end position="130"/>
    </location>
</feature>
<keyword evidence="2" id="KW-0812">Transmembrane</keyword>
<keyword evidence="4" id="KW-1185">Reference proteome</keyword>
<feature type="transmembrane region" description="Helical" evidence="2">
    <location>
        <begin position="301"/>
        <end position="322"/>
    </location>
</feature>